<feature type="region of interest" description="Disordered" evidence="1">
    <location>
        <begin position="132"/>
        <end position="166"/>
    </location>
</feature>
<dbReference type="RefSeq" id="XP_058340145.1">
    <property type="nucleotide sequence ID" value="XM_058489097.1"/>
</dbReference>
<dbReference type="GO" id="GO:0005737">
    <property type="term" value="C:cytoplasm"/>
    <property type="evidence" value="ECO:0007669"/>
    <property type="project" value="TreeGrafter"/>
</dbReference>
<reference evidence="3 4" key="1">
    <citation type="submission" date="2023-03" db="EMBL/GenBank/DDBJ databases">
        <title>Genome sequence of Lichtheimia ornata CBS 291.66.</title>
        <authorList>
            <person name="Mohabir J.T."/>
            <person name="Shea T.P."/>
            <person name="Kurbessoian T."/>
            <person name="Berby B."/>
            <person name="Fontaine J."/>
            <person name="Livny J."/>
            <person name="Gnirke A."/>
            <person name="Stajich J.E."/>
            <person name="Cuomo C.A."/>
        </authorList>
    </citation>
    <scope>NUCLEOTIDE SEQUENCE [LARGE SCALE GENOMIC DNA]</scope>
    <source>
        <strain evidence="3">CBS 291.66</strain>
    </source>
</reference>
<dbReference type="PANTHER" id="PTHR43830:SF3">
    <property type="entry name" value="PROTEIN PSP1"/>
    <property type="match status" value="1"/>
</dbReference>
<sequence length="461" mass="51867">MDDNRNTTIRPDNFSDTSSNSIPTTPALPKEHRDLLKKDNNNNSTTFVSEDVDNYATAEHVAAWLPLDDPPKDNNTSNHDILIDAIPPLPAKATRLPAPAAIWKTWDSPTLLPWGNDSIWMSSNKQRRFSTSLPPALLPSATPTSITTPKRRTSVTTLSSSSMPYHRRSSFPDTVLSTTDQSKKDYWQSLVSGDLDRPLYTKTDAAFRRYSSPSCAAAAASSSSSMCHQDPPLSPELMQRIDDYFSSTPSMSNRMNAGSLAASMSSMTASEVQNMGKGVPLLELLHDDTVTLFTVELAPGRQDIYYMQHDENHNEVVKEGDLVIVEADRGQDMGQVKGVFAKTTTKDDDDDDDGDDNNTTCIRRLYRLATREEIATLPTKAQDEAKALLVCQSKIKERELPMQVLRAEYQWDRRKLTFHFTAEERVDFRELVRELFKLYKTRIWMCAINNKHHHHSSSFSS</sequence>
<protein>
    <recommendedName>
        <fullName evidence="2">PSP1 C-terminal domain-containing protein</fullName>
    </recommendedName>
</protein>
<dbReference type="InterPro" id="IPR047767">
    <property type="entry name" value="PSP1-like"/>
</dbReference>
<comment type="caution">
    <text evidence="3">The sequence shown here is derived from an EMBL/GenBank/DDBJ whole genome shotgun (WGS) entry which is preliminary data.</text>
</comment>
<evidence type="ECO:0000313" key="3">
    <source>
        <dbReference type="EMBL" id="KAJ8655232.1"/>
    </source>
</evidence>
<name>A0AAD7UYW5_9FUNG</name>
<keyword evidence="4" id="KW-1185">Reference proteome</keyword>
<evidence type="ECO:0000313" key="4">
    <source>
        <dbReference type="Proteomes" id="UP001234581"/>
    </source>
</evidence>
<dbReference type="PROSITE" id="PS51411">
    <property type="entry name" value="PSP1_C"/>
    <property type="match status" value="1"/>
</dbReference>
<dbReference type="GeneID" id="83216507"/>
<feature type="compositionally biased region" description="Low complexity" evidence="1">
    <location>
        <begin position="132"/>
        <end position="145"/>
    </location>
</feature>
<evidence type="ECO:0000256" key="1">
    <source>
        <dbReference type="SAM" id="MobiDB-lite"/>
    </source>
</evidence>
<proteinExistence type="predicted"/>
<dbReference type="Pfam" id="PF04468">
    <property type="entry name" value="PSP1"/>
    <property type="match status" value="1"/>
</dbReference>
<feature type="compositionally biased region" description="Low complexity" evidence="1">
    <location>
        <begin position="154"/>
        <end position="164"/>
    </location>
</feature>
<organism evidence="3 4">
    <name type="scientific">Lichtheimia ornata</name>
    <dbReference type="NCBI Taxonomy" id="688661"/>
    <lineage>
        <taxon>Eukaryota</taxon>
        <taxon>Fungi</taxon>
        <taxon>Fungi incertae sedis</taxon>
        <taxon>Mucoromycota</taxon>
        <taxon>Mucoromycotina</taxon>
        <taxon>Mucoromycetes</taxon>
        <taxon>Mucorales</taxon>
        <taxon>Lichtheimiaceae</taxon>
        <taxon>Lichtheimia</taxon>
    </lineage>
</organism>
<gene>
    <name evidence="3" type="ORF">O0I10_009100</name>
</gene>
<evidence type="ECO:0000259" key="2">
    <source>
        <dbReference type="PROSITE" id="PS51411"/>
    </source>
</evidence>
<feature type="domain" description="PSP1 C-terminal" evidence="2">
    <location>
        <begin position="363"/>
        <end position="448"/>
    </location>
</feature>
<dbReference type="InterPro" id="IPR007557">
    <property type="entry name" value="PSP1_C"/>
</dbReference>
<dbReference type="NCBIfam" id="NF041131">
    <property type="entry name" value="RicT_YaaT_fam"/>
    <property type="match status" value="1"/>
</dbReference>
<dbReference type="PANTHER" id="PTHR43830">
    <property type="entry name" value="PROTEIN PSP1"/>
    <property type="match status" value="1"/>
</dbReference>
<dbReference type="Proteomes" id="UP001234581">
    <property type="component" value="Unassembled WGS sequence"/>
</dbReference>
<feature type="region of interest" description="Disordered" evidence="1">
    <location>
        <begin position="1"/>
        <end position="28"/>
    </location>
</feature>
<dbReference type="AlphaFoldDB" id="A0AAD7UYW5"/>
<feature type="compositionally biased region" description="Polar residues" evidence="1">
    <location>
        <begin position="1"/>
        <end position="24"/>
    </location>
</feature>
<accession>A0AAD7UYW5</accession>
<dbReference type="EMBL" id="JARTCD010000051">
    <property type="protein sequence ID" value="KAJ8655232.1"/>
    <property type="molecule type" value="Genomic_DNA"/>
</dbReference>